<dbReference type="OrthoDB" id="499075at2"/>
<comment type="catalytic activity">
    <reaction evidence="12">
        <text>19-(4-hydroxyphenyl)nonadecanoyl-[(phenol)carboxyphthiodiolenone synthase] + 2 (S)-methylmalonyl-CoA + 3 malonyl-CoA + 5 NADPH + 10 H(+) = C37-(phenol)carboxyphthiodiolenone-[(phenol)carboxyphthiodiolenone synthase] + 5 CO2 + 5 NADP(+) + 5 CoA + 2 H2O</text>
        <dbReference type="Rhea" id="RHEA:57760"/>
        <dbReference type="Rhea" id="RHEA-COMP:14273"/>
        <dbReference type="Rhea" id="RHEA-COMP:14990"/>
        <dbReference type="ChEBI" id="CHEBI:15377"/>
        <dbReference type="ChEBI" id="CHEBI:15378"/>
        <dbReference type="ChEBI" id="CHEBI:16526"/>
        <dbReference type="ChEBI" id="CHEBI:57287"/>
        <dbReference type="ChEBI" id="CHEBI:57327"/>
        <dbReference type="ChEBI" id="CHEBI:57384"/>
        <dbReference type="ChEBI" id="CHEBI:57783"/>
        <dbReference type="ChEBI" id="CHEBI:58349"/>
        <dbReference type="ChEBI" id="CHEBI:133301"/>
        <dbReference type="ChEBI" id="CHEBI:142260"/>
        <dbReference type="EC" id="2.3.1.292"/>
    </reaction>
</comment>
<dbReference type="InterPro" id="IPR020841">
    <property type="entry name" value="PKS_Beta-ketoAc_synthase_dom"/>
</dbReference>
<evidence type="ECO:0000256" key="17">
    <source>
        <dbReference type="ARBA" id="ARBA00073623"/>
    </source>
</evidence>
<evidence type="ECO:0000256" key="10">
    <source>
        <dbReference type="ARBA" id="ARBA00023268"/>
    </source>
</evidence>
<dbReference type="SMR" id="F4XJI3"/>
<evidence type="ECO:0000256" key="13">
    <source>
        <dbReference type="ARBA" id="ARBA00052119"/>
    </source>
</evidence>
<dbReference type="PANTHER" id="PTHR43775">
    <property type="entry name" value="FATTY ACID SYNTHASE"/>
    <property type="match status" value="1"/>
</dbReference>
<evidence type="ECO:0000256" key="9">
    <source>
        <dbReference type="ARBA" id="ARBA00023098"/>
    </source>
</evidence>
<dbReference type="CDD" id="cd05906">
    <property type="entry name" value="A_NRPS_TubE_like"/>
    <property type="match status" value="1"/>
</dbReference>
<dbReference type="SUPFAM" id="SSF55048">
    <property type="entry name" value="Probable ACP-binding domain of malonyl-CoA ACP transacylase"/>
    <property type="match status" value="1"/>
</dbReference>
<evidence type="ECO:0000256" key="14">
    <source>
        <dbReference type="ARBA" id="ARBA00052745"/>
    </source>
</evidence>
<dbReference type="InterPro" id="IPR009081">
    <property type="entry name" value="PP-bd_ACP"/>
</dbReference>
<dbReference type="PANTHER" id="PTHR43775:SF51">
    <property type="entry name" value="INACTIVE PHENOLPHTHIOCEROL SYNTHESIS POLYKETIDE SYNTHASE TYPE I PKS1-RELATED"/>
    <property type="match status" value="1"/>
</dbReference>
<dbReference type="Pfam" id="PF00550">
    <property type="entry name" value="PP-binding"/>
    <property type="match status" value="1"/>
</dbReference>
<dbReference type="SUPFAM" id="SSF56801">
    <property type="entry name" value="Acetyl-CoA synthetase-like"/>
    <property type="match status" value="1"/>
</dbReference>
<dbReference type="InterPro" id="IPR014031">
    <property type="entry name" value="Ketoacyl_synth_C"/>
</dbReference>
<evidence type="ECO:0000256" key="18">
    <source>
        <dbReference type="ARBA" id="ARBA00075053"/>
    </source>
</evidence>
<dbReference type="eggNOG" id="COG0318">
    <property type="taxonomic scope" value="Bacteria"/>
</dbReference>
<dbReference type="PROSITE" id="PS50075">
    <property type="entry name" value="CARRIER"/>
    <property type="match status" value="1"/>
</dbReference>
<dbReference type="FunFam" id="3.40.47.10:FF:000042">
    <property type="entry name" value="Polyketide synthase Pks13"/>
    <property type="match status" value="1"/>
</dbReference>
<evidence type="ECO:0000256" key="11">
    <source>
        <dbReference type="ARBA" id="ARBA00050973"/>
    </source>
</evidence>
<dbReference type="EC" id="2.3.1.292" evidence="16"/>
<dbReference type="InterPro" id="IPR042099">
    <property type="entry name" value="ANL_N_sf"/>
</dbReference>
<dbReference type="SUPFAM" id="SSF47336">
    <property type="entry name" value="ACP-like"/>
    <property type="match status" value="1"/>
</dbReference>
<dbReference type="Pfam" id="PF00698">
    <property type="entry name" value="Acyl_transf_1"/>
    <property type="match status" value="1"/>
</dbReference>
<dbReference type="InterPro" id="IPR036736">
    <property type="entry name" value="ACP-like_sf"/>
</dbReference>
<dbReference type="SMART" id="SM00823">
    <property type="entry name" value="PKS_PP"/>
    <property type="match status" value="1"/>
</dbReference>
<evidence type="ECO:0000313" key="23">
    <source>
        <dbReference type="EMBL" id="AEE88299.1"/>
    </source>
</evidence>
<dbReference type="EMBL" id="HQ696501">
    <property type="protein sequence ID" value="AEE88299.1"/>
    <property type="molecule type" value="Genomic_DNA"/>
</dbReference>
<keyword evidence="4" id="KW-0597">Phosphoprotein</keyword>
<dbReference type="EMBL" id="GL890823">
    <property type="protein sequence ID" value="EGJ35263.1"/>
    <property type="molecule type" value="Genomic_DNA"/>
</dbReference>
<keyword evidence="8" id="KW-0560">Oxidoreductase</keyword>
<dbReference type="InterPro" id="IPR016039">
    <property type="entry name" value="Thiolase-like"/>
</dbReference>
<dbReference type="Gene3D" id="3.40.47.10">
    <property type="match status" value="1"/>
</dbReference>
<name>F4XJI3_9CYAN</name>
<dbReference type="Proteomes" id="UP000003959">
    <property type="component" value="Unassembled WGS sequence"/>
</dbReference>
<comment type="function">
    <text evidence="15">Part of the PpsABCDE complex involved in the biosynthesis of the lipid core common to phthiocerols and phenolphthiocerols by successive additions of malonyl-CoA or methylmalonyl-CoA extender units. PpsA can accept as substrate the activated forms of either icosanoyl (C20), docosanoyl (C22) or lignoceroyl (C24) groups from FadD26, or a (4-hydroxyphenyl)-C17 or (4-hydroxyphenyl)-C19 fatty acyl from FadD29. PpsA initiates the biosynthesis and extends its substrate using a malonyl-CoA extender unit. The PpsB and PpsC proteins add the second and third malonyl-CoA extender units. PpsD adds an (R)-methylmalonyl unit and PpsE adds a second (R)-methylmalonyl unit. The incorporation of the methylmalonyl units results in formation of two branched methyl groups in the elongated product.</text>
</comment>
<evidence type="ECO:0000256" key="8">
    <source>
        <dbReference type="ARBA" id="ARBA00023002"/>
    </source>
</evidence>
<dbReference type="GO" id="GO:0004312">
    <property type="term" value="F:fatty acid synthase activity"/>
    <property type="evidence" value="ECO:0007669"/>
    <property type="project" value="TreeGrafter"/>
</dbReference>
<dbReference type="CDD" id="cd00833">
    <property type="entry name" value="PKS"/>
    <property type="match status" value="1"/>
</dbReference>
<evidence type="ECO:0000256" key="19">
    <source>
        <dbReference type="ARBA" id="ARBA00078169"/>
    </source>
</evidence>
<dbReference type="GO" id="GO:0031177">
    <property type="term" value="F:phosphopantetheine binding"/>
    <property type="evidence" value="ECO:0007669"/>
    <property type="project" value="InterPro"/>
</dbReference>
<dbReference type="Gene3D" id="1.10.1200.10">
    <property type="entry name" value="ACP-like"/>
    <property type="match status" value="1"/>
</dbReference>
<dbReference type="InterPro" id="IPR050091">
    <property type="entry name" value="PKS_NRPS_Biosynth_Enz"/>
</dbReference>
<evidence type="ECO:0000256" key="5">
    <source>
        <dbReference type="ARBA" id="ARBA00022679"/>
    </source>
</evidence>
<dbReference type="GO" id="GO:0006633">
    <property type="term" value="P:fatty acid biosynthetic process"/>
    <property type="evidence" value="ECO:0007669"/>
    <property type="project" value="InterPro"/>
</dbReference>
<reference evidence="23 25" key="1">
    <citation type="journal article" date="2011" name="Proc. Natl. Acad. Sci. U.S.A.">
        <title>Genomic insights into the physiology and ecology of the marine filamentous cyanobacterium Lyngbya majuscula.</title>
        <authorList>
            <person name="Jones A.C."/>
            <person name="Monroe E.A."/>
            <person name="Podell S."/>
            <person name="Hess W.R."/>
            <person name="Klages S."/>
            <person name="Esquenazi E."/>
            <person name="Niessen S."/>
            <person name="Hoover H."/>
            <person name="Rothmann M."/>
            <person name="Lasken R.S."/>
            <person name="Yates J.R.III."/>
            <person name="Reinhardt R."/>
            <person name="Kube M."/>
            <person name="Burkart M.D."/>
            <person name="Allen E.E."/>
            <person name="Dorrestein P.C."/>
            <person name="Gerwick W.H."/>
            <person name="Gerwick L."/>
        </authorList>
    </citation>
    <scope>NUCLEOTIDE SEQUENCE [LARGE SCALE GENOMIC DNA]</scope>
    <source>
        <strain evidence="23 25">3L</strain>
    </source>
</reference>
<dbReference type="eggNOG" id="COG3321">
    <property type="taxonomic scope" value="Bacteria"/>
</dbReference>
<dbReference type="Gene3D" id="3.40.366.10">
    <property type="entry name" value="Malonyl-Coenzyme A Acyl Carrier Protein, domain 2"/>
    <property type="match status" value="1"/>
</dbReference>
<comment type="cofactor">
    <cofactor evidence="1">
        <name>NADP(+)</name>
        <dbReference type="ChEBI" id="CHEBI:58349"/>
    </cofactor>
</comment>
<keyword evidence="3" id="KW-0596">Phosphopantetheine</keyword>
<dbReference type="GO" id="GO:0016491">
    <property type="term" value="F:oxidoreductase activity"/>
    <property type="evidence" value="ECO:0007669"/>
    <property type="project" value="UniProtKB-KW"/>
</dbReference>
<keyword evidence="25" id="KW-1185">Reference proteome</keyword>
<dbReference type="PROSITE" id="PS00606">
    <property type="entry name" value="KS3_1"/>
    <property type="match status" value="1"/>
</dbReference>
<comment type="catalytic activity">
    <reaction evidence="14">
        <text>icosanoyl-[(phenol)carboxyphthiodiolenone synthase] + 2 (S)-methylmalonyl-CoA + 3 malonyl-CoA + 5 NADPH + 10 H(+) = C32-carboxyphthiodiolenone-[(phenol)carboxyphthiodiolenone synthase] + 5 CO2 + 5 NADP(+) + 5 CoA + 2 H2O</text>
        <dbReference type="Rhea" id="RHEA:57748"/>
        <dbReference type="Rhea" id="RHEA-COMP:14985"/>
        <dbReference type="Rhea" id="RHEA-COMP:14986"/>
        <dbReference type="ChEBI" id="CHEBI:15377"/>
        <dbReference type="ChEBI" id="CHEBI:15378"/>
        <dbReference type="ChEBI" id="CHEBI:16526"/>
        <dbReference type="ChEBI" id="CHEBI:57287"/>
        <dbReference type="ChEBI" id="CHEBI:57327"/>
        <dbReference type="ChEBI" id="CHEBI:57384"/>
        <dbReference type="ChEBI" id="CHEBI:57783"/>
        <dbReference type="ChEBI" id="CHEBI:58349"/>
        <dbReference type="ChEBI" id="CHEBI:87848"/>
        <dbReference type="ChEBI" id="CHEBI:142236"/>
        <dbReference type="EC" id="2.3.1.292"/>
    </reaction>
</comment>
<feature type="domain" description="Carrier" evidence="21">
    <location>
        <begin position="595"/>
        <end position="670"/>
    </location>
</feature>
<dbReference type="GO" id="GO:0004315">
    <property type="term" value="F:3-oxoacyl-[acyl-carrier-protein] synthase activity"/>
    <property type="evidence" value="ECO:0007669"/>
    <property type="project" value="InterPro"/>
</dbReference>
<dbReference type="FunFam" id="3.40.366.10:FF:000002">
    <property type="entry name" value="Probable polyketide synthase 2"/>
    <property type="match status" value="1"/>
</dbReference>
<protein>
    <recommendedName>
        <fullName evidence="17">Phenolphthiocerol/phthiocerol polyketide synthase subunit E</fullName>
        <ecNumber evidence="16">2.3.1.292</ecNumber>
    </recommendedName>
    <alternativeName>
        <fullName evidence="19">(Phenol)carboxyphthiodiolenone synthase subunit E</fullName>
    </alternativeName>
    <alternativeName>
        <fullName evidence="20">Beta-ketoacyl-acyl-carrier-protein synthase I</fullName>
    </alternativeName>
    <alternativeName>
        <fullName evidence="18">Phthiocerol synthesis polyketide synthase type I PpsE</fullName>
    </alternativeName>
</protein>
<evidence type="ECO:0000256" key="15">
    <source>
        <dbReference type="ARBA" id="ARBA00058455"/>
    </source>
</evidence>
<dbReference type="InterPro" id="IPR020845">
    <property type="entry name" value="AMP-binding_CS"/>
</dbReference>
<dbReference type="SUPFAM" id="SSF53901">
    <property type="entry name" value="Thiolase-like"/>
    <property type="match status" value="1"/>
</dbReference>
<evidence type="ECO:0000256" key="3">
    <source>
        <dbReference type="ARBA" id="ARBA00022450"/>
    </source>
</evidence>
<dbReference type="Pfam" id="PF00501">
    <property type="entry name" value="AMP-binding"/>
    <property type="match status" value="1"/>
</dbReference>
<evidence type="ECO:0000256" key="6">
    <source>
        <dbReference type="ARBA" id="ARBA00022832"/>
    </source>
</evidence>
<comment type="catalytic activity">
    <reaction evidence="13">
        <text>docosanoyl-[(phenol)carboxyphthiodiolenone synthase] + 2 (S)-methylmalonyl-CoA + 3 malonyl-CoA + 5 NADPH + 10 H(+) = C34-carboxyphthiodiolenone-[(phenol)carboxyphthiodiolenone synthase] + 5 CO2 + 5 NADP(+) + 5 CoA + 2 H2O</text>
        <dbReference type="Rhea" id="RHEA:57752"/>
        <dbReference type="Rhea" id="RHEA-COMP:14987"/>
        <dbReference type="Rhea" id="RHEA-COMP:14988"/>
        <dbReference type="ChEBI" id="CHEBI:15377"/>
        <dbReference type="ChEBI" id="CHEBI:15378"/>
        <dbReference type="ChEBI" id="CHEBI:16526"/>
        <dbReference type="ChEBI" id="CHEBI:57287"/>
        <dbReference type="ChEBI" id="CHEBI:57327"/>
        <dbReference type="ChEBI" id="CHEBI:57384"/>
        <dbReference type="ChEBI" id="CHEBI:57783"/>
        <dbReference type="ChEBI" id="CHEBI:58349"/>
        <dbReference type="ChEBI" id="CHEBI:142237"/>
        <dbReference type="ChEBI" id="CHEBI:142238"/>
        <dbReference type="EC" id="2.3.1.292"/>
    </reaction>
</comment>
<keyword evidence="6" id="KW-0276">Fatty acid metabolism</keyword>
<evidence type="ECO:0000256" key="20">
    <source>
        <dbReference type="ARBA" id="ARBA00084020"/>
    </source>
</evidence>
<dbReference type="InterPro" id="IPR018201">
    <property type="entry name" value="Ketoacyl_synth_AS"/>
</dbReference>
<dbReference type="SMART" id="SM00825">
    <property type="entry name" value="PKS_KS"/>
    <property type="match status" value="1"/>
</dbReference>
<dbReference type="PROSITE" id="PS00455">
    <property type="entry name" value="AMP_BINDING"/>
    <property type="match status" value="1"/>
</dbReference>
<dbReference type="PROSITE" id="PS52004">
    <property type="entry name" value="KS3_2"/>
    <property type="match status" value="1"/>
</dbReference>
<evidence type="ECO:0000259" key="22">
    <source>
        <dbReference type="PROSITE" id="PS52004"/>
    </source>
</evidence>
<dbReference type="GO" id="GO:0034081">
    <property type="term" value="C:polyketide synthase complex"/>
    <property type="evidence" value="ECO:0007669"/>
    <property type="project" value="UniProtKB-ARBA"/>
</dbReference>
<proteinExistence type="predicted"/>
<dbReference type="SUPFAM" id="SSF52151">
    <property type="entry name" value="FabD/lysophospholipase-like"/>
    <property type="match status" value="1"/>
</dbReference>
<feature type="domain" description="Ketosynthase family 3 (KS3)" evidence="22">
    <location>
        <begin position="694"/>
        <end position="1132"/>
    </location>
</feature>
<comment type="cofactor">
    <cofactor evidence="2">
        <name>pantetheine 4'-phosphate</name>
        <dbReference type="ChEBI" id="CHEBI:47942"/>
    </cofactor>
</comment>
<organism evidence="24 25">
    <name type="scientific">Moorena producens 3L</name>
    <dbReference type="NCBI Taxonomy" id="489825"/>
    <lineage>
        <taxon>Bacteria</taxon>
        <taxon>Bacillati</taxon>
        <taxon>Cyanobacteriota</taxon>
        <taxon>Cyanophyceae</taxon>
        <taxon>Coleofasciculales</taxon>
        <taxon>Coleofasciculaceae</taxon>
        <taxon>Moorena</taxon>
    </lineage>
</organism>
<dbReference type="HOGENOM" id="CLU_000022_67_3_3"/>
<dbReference type="Pfam" id="PF00109">
    <property type="entry name" value="ketoacyl-synt"/>
    <property type="match status" value="1"/>
</dbReference>
<evidence type="ECO:0000259" key="21">
    <source>
        <dbReference type="PROSITE" id="PS50075"/>
    </source>
</evidence>
<evidence type="ECO:0000256" key="4">
    <source>
        <dbReference type="ARBA" id="ARBA00022553"/>
    </source>
</evidence>
<keyword evidence="10" id="KW-0511">Multifunctional enzyme</keyword>
<comment type="catalytic activity">
    <reaction evidence="11">
        <text>17-(4-hydroxyphenyl)heptadecanoyl-[(phenol)carboxyphthiodiolenone synthase] + 2 (S)-methylmalonyl-CoA + 3 malonyl-CoA + 5 NADPH + 10 H(+) = C35-(phenol)carboxyphthiodiolenone-[(phenol)carboxyphthiodiolenone synthase] + 5 CO2 + 5 NADP(+) + 5 CoA + 2 H2O</text>
        <dbReference type="Rhea" id="RHEA:57756"/>
        <dbReference type="Rhea" id="RHEA-COMP:14272"/>
        <dbReference type="Rhea" id="RHEA-COMP:14989"/>
        <dbReference type="ChEBI" id="CHEBI:15377"/>
        <dbReference type="ChEBI" id="CHEBI:15378"/>
        <dbReference type="ChEBI" id="CHEBI:16526"/>
        <dbReference type="ChEBI" id="CHEBI:57287"/>
        <dbReference type="ChEBI" id="CHEBI:57327"/>
        <dbReference type="ChEBI" id="CHEBI:57384"/>
        <dbReference type="ChEBI" id="CHEBI:57783"/>
        <dbReference type="ChEBI" id="CHEBI:58349"/>
        <dbReference type="ChEBI" id="CHEBI:133300"/>
        <dbReference type="ChEBI" id="CHEBI:142259"/>
        <dbReference type="EC" id="2.3.1.292"/>
    </reaction>
</comment>
<sequence>MKDNPMGIHQKNYDEVNHKLSTSFGGSLNIPSNSPTLLCDLLPRAALTNKGITYIQADGSEQYQSYQDLLLDAKRILAGLRQWDLKPQDKVILQLEEGHDFIPAFWGCLLGGFIPVPLSIAPTYQQLNNVTKKLHNAWQMLEHPLILTNRELAPEIRSLSTHLNLRDFQTGVIEDLRKQDPTQEIYRGQPDELALLLLTSGSTGLPKGVMLSHRNILSESAGTIQMNHFDSEAVTLNWMPLDHVGGIIMLNVMAVELGCQQVHAPTKYILQNPLHWLALIERHQATISWGPNFAYSLINDLVQDAEAGSWDLSSISFLVNGGEQISPKVARRFLKLMKRQGLAETVLRPAFGMSETSGGITWSDQFSLSNTSDDMPFVGLGLPIPGACLRIVNDDNEIVHEGAIGKLQVKGASVTSGYYQNPEINQAAFTADGWFRTGDLGYLENGYLVLTGRDKDVILINGVNYPAHEIEAVVEEVDGVEISFTAACAIQGKTNSSSSDQLAIFFSAVEANIETNPEVLKGLIKKIRGAVVQNIGINPDYLLPVGKESIPKTAIGKIQRQKLKQQFEAGEFDPLIETVGQSLRIMGSQETALALPQTEVEQVIVNIWQDVLGLDKIGLQENFFELGGHSLLLLTLQSQLQESFGKELSIAEMFSHPTIEALAQYFTQTQPEDSAAQQGYARAQIRQEVRKADSTEIAVIGMAGRFPGADNLDQFWQNLQNGTESITFFSDSELLASGIDPKLLSNPNYVRASPILSDVEYFDAHFFGYTNREAEFMDPQQRLLMECAWESLEDAGYDPLTYSGSIGLYAGAMLSTYFIHNLLPNRDTFDEHDDLRVLTPDSMGGLQVVLANDKDYLTTRISHKLNLTGPSVNIQTACSTSLVTVHTAVQSLLNGECDLALAGGVSVQVPQRVGHLHQEGLIASPDGHCRAFDAQAEGTIFGNGVGLVALKRLEEALQDGDHIYAVIKGSAINNDGSNKVAYTAPNGEGQTTVVAEAIATANINPETITYVEAHGTGTLLGDPIELGALSQAFQAKTQRKQFCALGSVKTNVGHLQITSGIVGLIKTVLALYHKQIPPSLHFQTPNPKIDFANSPFFVNTMLSEWERNGHPRRAGVNSLGFGGTNAHVILEEAPENAQPKTRNEDGAKLEDRSHHLLTLSAKTAPALQALVKRYQRYLSDNTEVELGDICYTACVGRAHFEHRLAIVSDSIPDLRCKLANVLDDNAELSPEQTQELAQGQTKASVRAQIAFLFTGQGSQYLNMGRQLYQTQSVFRDAIDQCDQILQSELEVSLIDLLYPQTADEQNAARLNNTAYTQPALFAIEYALAQLWQSWGIQPAVVMGHSVGEYVAATIAGVFDLETGLKLIAARGRLMQQLPAGGAMVSVMASEERVRSLISPHTEKISIAAINGPESVVISGVAEVLGAISNQLESAGVKTKSLQVSHAFHSPLMEPILAEFTTVAEQLTYHSPRIPLISNVTGVKADEQIATAQYWVNHIRQPVRFAHSMEALSEFGYDCFLEIGPKPILLGMGRQCLPEGTGVWLPSLRPTVDDEQQMLSSLGKLYVQGVRVNWSSLNQEYSYQKVTLPTYPFERKKYWIEKYETNEQKFTSATSKNQKNNFIRLLNQGNVLDLIQYLKKTLDLSREEEVKLLSKFAQLIINLYHQENELLTNKDRKEKDLMNQMLQMDSENLNKLLSEAEKFSQNS</sequence>
<reference evidence="24" key="2">
    <citation type="journal article" date="2011" name="Proc. Natl. Acad. Sci. U.S.A.">
        <title>Genomic insights into the physiology and ecology of the marine filamentous cyanobacterium Lyngbya majuscula.</title>
        <authorList>
            <person name="Jones A.C."/>
            <person name="Monroe E.A."/>
            <person name="Podell S."/>
            <person name="Hess W.R."/>
            <person name="Klages S."/>
            <person name="Esquenazi E."/>
            <person name="Niessen S."/>
            <person name="Hoover H."/>
            <person name="Rothmann M."/>
            <person name="Lasken R.S."/>
            <person name="Yates J.R.III."/>
            <person name="Reinhardt R."/>
            <person name="Kube M."/>
            <person name="Burkart M.D."/>
            <person name="Allen E.E."/>
            <person name="Dorrestein P.C."/>
            <person name="Gerwick W.H."/>
            <person name="Gerwick L."/>
        </authorList>
    </citation>
    <scope>NUCLEOTIDE SEQUENCE</scope>
    <source>
        <strain evidence="24">3L</strain>
    </source>
</reference>
<dbReference type="InterPro" id="IPR001227">
    <property type="entry name" value="Ac_transferase_dom_sf"/>
</dbReference>
<keyword evidence="9" id="KW-0443">Lipid metabolism</keyword>
<accession>F4XJI3</accession>
<dbReference type="InterPro" id="IPR014043">
    <property type="entry name" value="Acyl_transferase_dom"/>
</dbReference>
<dbReference type="InterPro" id="IPR016035">
    <property type="entry name" value="Acyl_Trfase/lysoPLipase"/>
</dbReference>
<evidence type="ECO:0000256" key="7">
    <source>
        <dbReference type="ARBA" id="ARBA00022857"/>
    </source>
</evidence>
<dbReference type="Gene3D" id="3.40.50.12780">
    <property type="entry name" value="N-terminal domain of ligase-like"/>
    <property type="match status" value="1"/>
</dbReference>
<gene>
    <name evidence="24" type="ORF">LYNGBM3L_06510</name>
</gene>
<evidence type="ECO:0000256" key="2">
    <source>
        <dbReference type="ARBA" id="ARBA00001957"/>
    </source>
</evidence>
<dbReference type="FunFam" id="1.10.1200.10:FF:000005">
    <property type="entry name" value="Nonribosomal peptide synthetase 1"/>
    <property type="match status" value="1"/>
</dbReference>
<dbReference type="InterPro" id="IPR000873">
    <property type="entry name" value="AMP-dep_synth/lig_dom"/>
</dbReference>
<evidence type="ECO:0000256" key="1">
    <source>
        <dbReference type="ARBA" id="ARBA00001937"/>
    </source>
</evidence>
<dbReference type="InterPro" id="IPR045851">
    <property type="entry name" value="AMP-bd_C_sf"/>
</dbReference>
<keyword evidence="5" id="KW-0808">Transferase</keyword>
<dbReference type="SMART" id="SM00827">
    <property type="entry name" value="PKS_AT"/>
    <property type="match status" value="1"/>
</dbReference>
<dbReference type="InterPro" id="IPR016036">
    <property type="entry name" value="Malonyl_transacylase_ACP-bd"/>
</dbReference>
<evidence type="ECO:0000256" key="12">
    <source>
        <dbReference type="ARBA" id="ARBA00051971"/>
    </source>
</evidence>
<evidence type="ECO:0000313" key="24">
    <source>
        <dbReference type="EMBL" id="EGJ35263.1"/>
    </source>
</evidence>
<dbReference type="InterPro" id="IPR014030">
    <property type="entry name" value="Ketoacyl_synth_N"/>
</dbReference>
<evidence type="ECO:0000313" key="25">
    <source>
        <dbReference type="Proteomes" id="UP000003959"/>
    </source>
</evidence>
<keyword evidence="7" id="KW-0521">NADP</keyword>
<dbReference type="InterPro" id="IPR020806">
    <property type="entry name" value="PKS_PP-bd"/>
</dbReference>
<dbReference type="Gene3D" id="3.30.300.30">
    <property type="match status" value="1"/>
</dbReference>
<dbReference type="Pfam" id="PF02801">
    <property type="entry name" value="Ketoacyl-synt_C"/>
    <property type="match status" value="1"/>
</dbReference>
<dbReference type="Pfam" id="PF22621">
    <property type="entry name" value="CurL-like_PKS_C"/>
    <property type="match status" value="1"/>
</dbReference>
<evidence type="ECO:0000256" key="16">
    <source>
        <dbReference type="ARBA" id="ARBA00066974"/>
    </source>
</evidence>
<dbReference type="Gene3D" id="3.30.70.3290">
    <property type="match status" value="1"/>
</dbReference>